<sequence length="51" mass="5461">MSIQADEVALRRMENAGRDHATPRPDGVQIDPAVMAQAADAYGQVMVGPPR</sequence>
<evidence type="ECO:0000256" key="1">
    <source>
        <dbReference type="SAM" id="MobiDB-lite"/>
    </source>
</evidence>
<reference evidence="2 3" key="1">
    <citation type="submission" date="2024-09" db="EMBL/GenBank/DDBJ databases">
        <authorList>
            <person name="Sun Q."/>
            <person name="Mori K."/>
        </authorList>
    </citation>
    <scope>NUCLEOTIDE SEQUENCE [LARGE SCALE GENOMIC DNA]</scope>
    <source>
        <strain evidence="2 3">JCM 3143</strain>
    </source>
</reference>
<dbReference type="Proteomes" id="UP001589532">
    <property type="component" value="Unassembled WGS sequence"/>
</dbReference>
<feature type="region of interest" description="Disordered" evidence="1">
    <location>
        <begin position="1"/>
        <end position="29"/>
    </location>
</feature>
<organism evidence="2 3">
    <name type="scientific">Nonomuraea helvata</name>
    <dbReference type="NCBI Taxonomy" id="37484"/>
    <lineage>
        <taxon>Bacteria</taxon>
        <taxon>Bacillati</taxon>
        <taxon>Actinomycetota</taxon>
        <taxon>Actinomycetes</taxon>
        <taxon>Streptosporangiales</taxon>
        <taxon>Streptosporangiaceae</taxon>
        <taxon>Nonomuraea</taxon>
    </lineage>
</organism>
<evidence type="ECO:0000313" key="2">
    <source>
        <dbReference type="EMBL" id="MFB9628475.1"/>
    </source>
</evidence>
<protein>
    <submittedName>
        <fullName evidence="2">Uncharacterized protein</fullName>
    </submittedName>
</protein>
<dbReference type="RefSeq" id="WP_344987479.1">
    <property type="nucleotide sequence ID" value="NZ_BAAAXV010000001.1"/>
</dbReference>
<accession>A0ABV5SA07</accession>
<proteinExistence type="predicted"/>
<gene>
    <name evidence="2" type="ORF">ACFFSA_35805</name>
</gene>
<evidence type="ECO:0000313" key="3">
    <source>
        <dbReference type="Proteomes" id="UP001589532"/>
    </source>
</evidence>
<comment type="caution">
    <text evidence="2">The sequence shown here is derived from an EMBL/GenBank/DDBJ whole genome shotgun (WGS) entry which is preliminary data.</text>
</comment>
<feature type="compositionally biased region" description="Basic and acidic residues" evidence="1">
    <location>
        <begin position="8"/>
        <end position="23"/>
    </location>
</feature>
<name>A0ABV5SA07_9ACTN</name>
<keyword evidence="3" id="KW-1185">Reference proteome</keyword>
<dbReference type="EMBL" id="JBHMBW010000045">
    <property type="protein sequence ID" value="MFB9628475.1"/>
    <property type="molecule type" value="Genomic_DNA"/>
</dbReference>